<proteinExistence type="predicted"/>
<feature type="compositionally biased region" description="Basic and acidic residues" evidence="1">
    <location>
        <begin position="60"/>
        <end position="74"/>
    </location>
</feature>
<name>A0A498I0C8_MALDO</name>
<evidence type="ECO:0000313" key="3">
    <source>
        <dbReference type="Proteomes" id="UP000290289"/>
    </source>
</evidence>
<comment type="caution">
    <text evidence="2">The sequence shown here is derived from an EMBL/GenBank/DDBJ whole genome shotgun (WGS) entry which is preliminary data.</text>
</comment>
<feature type="region of interest" description="Disordered" evidence="1">
    <location>
        <begin position="60"/>
        <end position="85"/>
    </location>
</feature>
<evidence type="ECO:0000256" key="1">
    <source>
        <dbReference type="SAM" id="MobiDB-lite"/>
    </source>
</evidence>
<gene>
    <name evidence="2" type="ORF">DVH24_039473</name>
</gene>
<reference evidence="2 3" key="1">
    <citation type="submission" date="2018-10" db="EMBL/GenBank/DDBJ databases">
        <title>A high-quality apple genome assembly.</title>
        <authorList>
            <person name="Hu J."/>
        </authorList>
    </citation>
    <scope>NUCLEOTIDE SEQUENCE [LARGE SCALE GENOMIC DNA]</scope>
    <source>
        <strain evidence="3">cv. HFTH1</strain>
        <tissue evidence="2">Young leaf</tissue>
    </source>
</reference>
<protein>
    <submittedName>
        <fullName evidence="2">Uncharacterized protein</fullName>
    </submittedName>
</protein>
<dbReference type="EMBL" id="RDQH01000341">
    <property type="protein sequence ID" value="RXH75774.1"/>
    <property type="molecule type" value="Genomic_DNA"/>
</dbReference>
<keyword evidence="3" id="KW-1185">Reference proteome</keyword>
<organism evidence="2 3">
    <name type="scientific">Malus domestica</name>
    <name type="common">Apple</name>
    <name type="synonym">Pyrus malus</name>
    <dbReference type="NCBI Taxonomy" id="3750"/>
    <lineage>
        <taxon>Eukaryota</taxon>
        <taxon>Viridiplantae</taxon>
        <taxon>Streptophyta</taxon>
        <taxon>Embryophyta</taxon>
        <taxon>Tracheophyta</taxon>
        <taxon>Spermatophyta</taxon>
        <taxon>Magnoliopsida</taxon>
        <taxon>eudicotyledons</taxon>
        <taxon>Gunneridae</taxon>
        <taxon>Pentapetalae</taxon>
        <taxon>rosids</taxon>
        <taxon>fabids</taxon>
        <taxon>Rosales</taxon>
        <taxon>Rosaceae</taxon>
        <taxon>Amygdaloideae</taxon>
        <taxon>Maleae</taxon>
        <taxon>Malus</taxon>
    </lineage>
</organism>
<dbReference type="Proteomes" id="UP000290289">
    <property type="component" value="Chromosome 15"/>
</dbReference>
<sequence length="85" mass="9248">MEVSGPSKLVIEKISSSERDVGPTTVKPIRSRGLITIEGPEVDDCCTSQLVQTCVTEKERNCEGPEENKGKSVGEDESSVRFGFM</sequence>
<dbReference type="AlphaFoldDB" id="A0A498I0C8"/>
<evidence type="ECO:0000313" key="2">
    <source>
        <dbReference type="EMBL" id="RXH75774.1"/>
    </source>
</evidence>
<accession>A0A498I0C8</accession>